<dbReference type="EMBL" id="MCBQ01018700">
    <property type="protein sequence ID" value="RKF57648.1"/>
    <property type="molecule type" value="Genomic_DNA"/>
</dbReference>
<reference evidence="1 2" key="1">
    <citation type="journal article" date="2018" name="BMC Genomics">
        <title>Comparative genome analyses reveal sequence features reflecting distinct modes of host-adaptation between dicot and monocot powdery mildew.</title>
        <authorList>
            <person name="Wu Y."/>
            <person name="Ma X."/>
            <person name="Pan Z."/>
            <person name="Kale S.D."/>
            <person name="Song Y."/>
            <person name="King H."/>
            <person name="Zhang Q."/>
            <person name="Presley C."/>
            <person name="Deng X."/>
            <person name="Wei C.I."/>
            <person name="Xiao S."/>
        </authorList>
    </citation>
    <scope>NUCLEOTIDE SEQUENCE [LARGE SCALE GENOMIC DNA]</scope>
    <source>
        <strain evidence="1">UMSG3</strain>
    </source>
</reference>
<accession>A0A420HJN7</accession>
<evidence type="ECO:0000313" key="1">
    <source>
        <dbReference type="EMBL" id="RKF57648.1"/>
    </source>
</evidence>
<comment type="caution">
    <text evidence="1">The sequence shown here is derived from an EMBL/GenBank/DDBJ whole genome shotgun (WGS) entry which is preliminary data.</text>
</comment>
<evidence type="ECO:0000313" key="2">
    <source>
        <dbReference type="Proteomes" id="UP000283383"/>
    </source>
</evidence>
<protein>
    <submittedName>
        <fullName evidence="1">Uncharacterized protein</fullName>
    </submittedName>
</protein>
<organism evidence="1 2">
    <name type="scientific">Golovinomyces cichoracearum</name>
    <dbReference type="NCBI Taxonomy" id="62708"/>
    <lineage>
        <taxon>Eukaryota</taxon>
        <taxon>Fungi</taxon>
        <taxon>Dikarya</taxon>
        <taxon>Ascomycota</taxon>
        <taxon>Pezizomycotina</taxon>
        <taxon>Leotiomycetes</taxon>
        <taxon>Erysiphales</taxon>
        <taxon>Erysiphaceae</taxon>
        <taxon>Golovinomyces</taxon>
    </lineage>
</organism>
<name>A0A420HJN7_9PEZI</name>
<sequence>MSSRLSNLRINNWIVTSVVPFNALAKGEESDAELPTRLTRSRRIYIRYNFQLKVLEVLCNLKQEQCLLCTETLIQRFVEDPSVSDSVTVVFASPIRREERVSDVTDYLCSSEYVQLLSMRKMINLPQKEYQEYISTEHRLRLKS</sequence>
<dbReference type="AlphaFoldDB" id="A0A420HJN7"/>
<gene>
    <name evidence="1" type="ORF">GcM3_186054</name>
</gene>
<dbReference type="Proteomes" id="UP000283383">
    <property type="component" value="Unassembled WGS sequence"/>
</dbReference>
<keyword evidence="2" id="KW-1185">Reference proteome</keyword>
<proteinExistence type="predicted"/>